<organism evidence="3 4">
    <name type="scientific">Daedalea quercina L-15889</name>
    <dbReference type="NCBI Taxonomy" id="1314783"/>
    <lineage>
        <taxon>Eukaryota</taxon>
        <taxon>Fungi</taxon>
        <taxon>Dikarya</taxon>
        <taxon>Basidiomycota</taxon>
        <taxon>Agaricomycotina</taxon>
        <taxon>Agaricomycetes</taxon>
        <taxon>Polyporales</taxon>
        <taxon>Fomitopsis</taxon>
    </lineage>
</organism>
<dbReference type="InterPro" id="IPR011333">
    <property type="entry name" value="SKP1/BTB/POZ_sf"/>
</dbReference>
<dbReference type="InterPro" id="IPR000210">
    <property type="entry name" value="BTB/POZ_dom"/>
</dbReference>
<proteinExistence type="predicted"/>
<dbReference type="OrthoDB" id="2593747at2759"/>
<dbReference type="Gene3D" id="3.30.710.10">
    <property type="entry name" value="Potassium Channel Kv1.1, Chain A"/>
    <property type="match status" value="1"/>
</dbReference>
<gene>
    <name evidence="3" type="ORF">DAEQUDRAFT_718332</name>
</gene>
<name>A0A165LBY8_9APHY</name>
<evidence type="ECO:0000259" key="2">
    <source>
        <dbReference type="PROSITE" id="PS50097"/>
    </source>
</evidence>
<evidence type="ECO:0000256" key="1">
    <source>
        <dbReference type="SAM" id="MobiDB-lite"/>
    </source>
</evidence>
<dbReference type="PROSITE" id="PS50097">
    <property type="entry name" value="BTB"/>
    <property type="match status" value="1"/>
</dbReference>
<evidence type="ECO:0000313" key="3">
    <source>
        <dbReference type="EMBL" id="KZT64217.1"/>
    </source>
</evidence>
<feature type="compositionally biased region" description="Low complexity" evidence="1">
    <location>
        <begin position="21"/>
        <end position="30"/>
    </location>
</feature>
<protein>
    <recommendedName>
        <fullName evidence="2">BTB domain-containing protein</fullName>
    </recommendedName>
</protein>
<sequence length="418" mass="46622">MQQLQIEIPESLVPLPAYTTSRSSSSPPSSWINHSPARRESSLPSPVSPIAVHTELSPIHSEQDTDSERSANGFHPSDVPSPPRQYVEVEPPSPSVASLVDFAGNRASRTDLMGMVIVPSSPAIPFPAPVQPLHRRNDALRPRSHTVPSRSGLPIPTSPSAAALSSSIGHSSEASQSENHPQVAQTVPRSKSTSNVPRSATRPSFHDMFYIRDEMIVLSVEDCLYRVHRHLLEHNSDFFRRLFFESAKDGRNLGAADESAIALPDVAQHEFDCLLNFLYFRVFDDDALCLRDWVTLLDMSTRLRFSKLRSRSIREISARRDALTAIETVVLAHKHDVPGWLAKAYGDLCRRPHPLDDAEAEQLGAKITARIARARETIRDETFRAVCQTRLGNRPTPTEMYDDELVSRTVMDVFWLGD</sequence>
<keyword evidence="4" id="KW-1185">Reference proteome</keyword>
<dbReference type="STRING" id="1314783.A0A165LBY8"/>
<feature type="domain" description="BTB" evidence="2">
    <location>
        <begin position="214"/>
        <end position="279"/>
    </location>
</feature>
<dbReference type="Proteomes" id="UP000076727">
    <property type="component" value="Unassembled WGS sequence"/>
</dbReference>
<feature type="region of interest" description="Disordered" evidence="1">
    <location>
        <begin position="142"/>
        <end position="199"/>
    </location>
</feature>
<dbReference type="Pfam" id="PF00651">
    <property type="entry name" value="BTB"/>
    <property type="match status" value="1"/>
</dbReference>
<feature type="compositionally biased region" description="Polar residues" evidence="1">
    <location>
        <begin position="169"/>
        <end position="199"/>
    </location>
</feature>
<dbReference type="CDD" id="cd18186">
    <property type="entry name" value="BTB_POZ_ZBTB_KLHL-like"/>
    <property type="match status" value="1"/>
</dbReference>
<dbReference type="AlphaFoldDB" id="A0A165LBY8"/>
<reference evidence="3 4" key="1">
    <citation type="journal article" date="2016" name="Mol. Biol. Evol.">
        <title>Comparative Genomics of Early-Diverging Mushroom-Forming Fungi Provides Insights into the Origins of Lignocellulose Decay Capabilities.</title>
        <authorList>
            <person name="Nagy L.G."/>
            <person name="Riley R."/>
            <person name="Tritt A."/>
            <person name="Adam C."/>
            <person name="Daum C."/>
            <person name="Floudas D."/>
            <person name="Sun H."/>
            <person name="Yadav J.S."/>
            <person name="Pangilinan J."/>
            <person name="Larsson K.H."/>
            <person name="Matsuura K."/>
            <person name="Barry K."/>
            <person name="Labutti K."/>
            <person name="Kuo R."/>
            <person name="Ohm R.A."/>
            <person name="Bhattacharya S.S."/>
            <person name="Shirouzu T."/>
            <person name="Yoshinaga Y."/>
            <person name="Martin F.M."/>
            <person name="Grigoriev I.V."/>
            <person name="Hibbett D.S."/>
        </authorList>
    </citation>
    <scope>NUCLEOTIDE SEQUENCE [LARGE SCALE GENOMIC DNA]</scope>
    <source>
        <strain evidence="3 4">L-15889</strain>
    </source>
</reference>
<feature type="compositionally biased region" description="Low complexity" evidence="1">
    <location>
        <begin position="153"/>
        <end position="168"/>
    </location>
</feature>
<dbReference type="SUPFAM" id="SSF54695">
    <property type="entry name" value="POZ domain"/>
    <property type="match status" value="1"/>
</dbReference>
<dbReference type="EMBL" id="KV429136">
    <property type="protein sequence ID" value="KZT64217.1"/>
    <property type="molecule type" value="Genomic_DNA"/>
</dbReference>
<dbReference type="SMART" id="SM00225">
    <property type="entry name" value="BTB"/>
    <property type="match status" value="1"/>
</dbReference>
<feature type="region of interest" description="Disordered" evidence="1">
    <location>
        <begin position="1"/>
        <end position="93"/>
    </location>
</feature>
<evidence type="ECO:0000313" key="4">
    <source>
        <dbReference type="Proteomes" id="UP000076727"/>
    </source>
</evidence>
<accession>A0A165LBY8</accession>